<protein>
    <submittedName>
        <fullName evidence="2">Uncharacterized protein</fullName>
    </submittedName>
</protein>
<gene>
    <name evidence="2" type="ORF">SEVIR_3G387950v2</name>
</gene>
<dbReference type="Gramene" id="TKW29325">
    <property type="protein sequence ID" value="TKW29325"/>
    <property type="gene ID" value="SEVIR_3G387950v2"/>
</dbReference>
<dbReference type="EMBL" id="CM016554">
    <property type="protein sequence ID" value="TKW29325.1"/>
    <property type="molecule type" value="Genomic_DNA"/>
</dbReference>
<evidence type="ECO:0000256" key="1">
    <source>
        <dbReference type="SAM" id="MobiDB-lite"/>
    </source>
</evidence>
<organism evidence="2 3">
    <name type="scientific">Setaria viridis</name>
    <name type="common">Green bristlegrass</name>
    <name type="synonym">Setaria italica subsp. viridis</name>
    <dbReference type="NCBI Taxonomy" id="4556"/>
    <lineage>
        <taxon>Eukaryota</taxon>
        <taxon>Viridiplantae</taxon>
        <taxon>Streptophyta</taxon>
        <taxon>Embryophyta</taxon>
        <taxon>Tracheophyta</taxon>
        <taxon>Spermatophyta</taxon>
        <taxon>Magnoliopsida</taxon>
        <taxon>Liliopsida</taxon>
        <taxon>Poales</taxon>
        <taxon>Poaceae</taxon>
        <taxon>PACMAD clade</taxon>
        <taxon>Panicoideae</taxon>
        <taxon>Panicodae</taxon>
        <taxon>Paniceae</taxon>
        <taxon>Cenchrinae</taxon>
        <taxon>Setaria</taxon>
    </lineage>
</organism>
<evidence type="ECO:0000313" key="2">
    <source>
        <dbReference type="EMBL" id="TKW29325.1"/>
    </source>
</evidence>
<dbReference type="AlphaFoldDB" id="A0A4U6VKK5"/>
<proteinExistence type="predicted"/>
<feature type="region of interest" description="Disordered" evidence="1">
    <location>
        <begin position="38"/>
        <end position="95"/>
    </location>
</feature>
<name>A0A4U6VKK5_SETVI</name>
<keyword evidence="3" id="KW-1185">Reference proteome</keyword>
<dbReference type="Proteomes" id="UP000298652">
    <property type="component" value="Chromosome 3"/>
</dbReference>
<reference evidence="2" key="1">
    <citation type="submission" date="2019-03" db="EMBL/GenBank/DDBJ databases">
        <title>WGS assembly of Setaria viridis.</title>
        <authorList>
            <person name="Huang P."/>
            <person name="Jenkins J."/>
            <person name="Grimwood J."/>
            <person name="Barry K."/>
            <person name="Healey A."/>
            <person name="Mamidi S."/>
            <person name="Sreedasyam A."/>
            <person name="Shu S."/>
            <person name="Feldman M."/>
            <person name="Wu J."/>
            <person name="Yu Y."/>
            <person name="Chen C."/>
            <person name="Johnson J."/>
            <person name="Rokhsar D."/>
            <person name="Baxter I."/>
            <person name="Schmutz J."/>
            <person name="Brutnell T."/>
            <person name="Kellogg E."/>
        </authorList>
    </citation>
    <scope>NUCLEOTIDE SEQUENCE [LARGE SCALE GENOMIC DNA]</scope>
</reference>
<sequence>MGPAGCTCALLREAPMVNHQQAPPLLYMARSLMESLGVAPSSRIRPQEGERRAPPSSSACMRMENARTAPSSSAGMRVGGRLHRSRTGSVEEARG</sequence>
<accession>A0A4U6VKK5</accession>
<evidence type="ECO:0000313" key="3">
    <source>
        <dbReference type="Proteomes" id="UP000298652"/>
    </source>
</evidence>